<comment type="similarity">
    <text evidence="1 2">Belongs to the LOG family.</text>
</comment>
<evidence type="ECO:0000313" key="4">
    <source>
        <dbReference type="Proteomes" id="UP001500920"/>
    </source>
</evidence>
<dbReference type="RefSeq" id="WP_344704633.1">
    <property type="nucleotide sequence ID" value="NZ_BAABCK010000070.1"/>
</dbReference>
<organism evidence="3 4">
    <name type="scientific">Salinicoccus jeotgali</name>
    <dbReference type="NCBI Taxonomy" id="381634"/>
    <lineage>
        <taxon>Bacteria</taxon>
        <taxon>Bacillati</taxon>
        <taxon>Bacillota</taxon>
        <taxon>Bacilli</taxon>
        <taxon>Bacillales</taxon>
        <taxon>Staphylococcaceae</taxon>
        <taxon>Salinicoccus</taxon>
    </lineage>
</organism>
<dbReference type="InterPro" id="IPR005269">
    <property type="entry name" value="LOG"/>
</dbReference>
<dbReference type="InterPro" id="IPR031100">
    <property type="entry name" value="LOG_fam"/>
</dbReference>
<dbReference type="NCBIfam" id="TIGR00730">
    <property type="entry name" value="Rossman fold protein, TIGR00730 family"/>
    <property type="match status" value="1"/>
</dbReference>
<evidence type="ECO:0000256" key="1">
    <source>
        <dbReference type="ARBA" id="ARBA00006763"/>
    </source>
</evidence>
<reference evidence="4" key="1">
    <citation type="journal article" date="2019" name="Int. J. Syst. Evol. Microbiol.">
        <title>The Global Catalogue of Microorganisms (GCM) 10K type strain sequencing project: providing services to taxonomists for standard genome sequencing and annotation.</title>
        <authorList>
            <consortium name="The Broad Institute Genomics Platform"/>
            <consortium name="The Broad Institute Genome Sequencing Center for Infectious Disease"/>
            <person name="Wu L."/>
            <person name="Ma J."/>
        </authorList>
    </citation>
    <scope>NUCLEOTIDE SEQUENCE [LARGE SCALE GENOMIC DNA]</scope>
    <source>
        <strain evidence="4">JCM 16981</strain>
    </source>
</reference>
<proteinExistence type="inferred from homology"/>
<dbReference type="SUPFAM" id="SSF102405">
    <property type="entry name" value="MCP/YpsA-like"/>
    <property type="match status" value="1"/>
</dbReference>
<name>A0ABP7FD21_9STAP</name>
<dbReference type="Proteomes" id="UP001500920">
    <property type="component" value="Unassembled WGS sequence"/>
</dbReference>
<dbReference type="Pfam" id="PF03641">
    <property type="entry name" value="Lysine_decarbox"/>
    <property type="match status" value="1"/>
</dbReference>
<protein>
    <recommendedName>
        <fullName evidence="2">Cytokinin riboside 5'-monophosphate phosphoribohydrolase</fullName>
        <ecNumber evidence="2">3.2.2.n1</ecNumber>
    </recommendedName>
</protein>
<comment type="caution">
    <text evidence="3">The sequence shown here is derived from an EMBL/GenBank/DDBJ whole genome shotgun (WGS) entry which is preliminary data.</text>
</comment>
<dbReference type="PANTHER" id="PTHR31223">
    <property type="entry name" value="LOG FAMILY PROTEIN YJL055W"/>
    <property type="match status" value="1"/>
</dbReference>
<gene>
    <name evidence="3" type="ORF">GCM10022378_23260</name>
</gene>
<sequence>MKVNSVTVFCGASQGKGNLYKEKAFELGAALAERDITIVYGGGAVGLMGALADGSLSKGGTVKGVIPEFLVNREMAHPDVQHMSVVKSMHERKALMEEMGDAIITLPGGVGTLEEFFEMFTWGQIGLHKKPIGILDINQFFDSIVNLFENLIAEEFLQEKYLTQLFISEDIDEILKGFDDFEPVEIRSYESKRHR</sequence>
<dbReference type="EC" id="3.2.2.n1" evidence="2"/>
<evidence type="ECO:0000256" key="2">
    <source>
        <dbReference type="RuleBase" id="RU363015"/>
    </source>
</evidence>
<dbReference type="EMBL" id="BAABCK010000070">
    <property type="protein sequence ID" value="GAA3734292.1"/>
    <property type="molecule type" value="Genomic_DNA"/>
</dbReference>
<accession>A0ABP7FD21</accession>
<keyword evidence="2" id="KW-0203">Cytokinin biosynthesis</keyword>
<evidence type="ECO:0000313" key="3">
    <source>
        <dbReference type="EMBL" id="GAA3734292.1"/>
    </source>
</evidence>
<dbReference type="Gene3D" id="3.40.50.450">
    <property type="match status" value="1"/>
</dbReference>
<keyword evidence="4" id="KW-1185">Reference proteome</keyword>
<keyword evidence="2" id="KW-0378">Hydrolase</keyword>
<dbReference type="PANTHER" id="PTHR31223:SF70">
    <property type="entry name" value="LOG FAMILY PROTEIN YJL055W"/>
    <property type="match status" value="1"/>
</dbReference>